<dbReference type="InterPro" id="IPR003660">
    <property type="entry name" value="HAMP_dom"/>
</dbReference>
<comment type="subcellular location">
    <subcellularLocation>
        <location evidence="1">Cell membrane</location>
        <topology evidence="1">Multi-pass membrane protein</topology>
    </subcellularLocation>
</comment>
<keyword evidence="10" id="KW-1185">Reference proteome</keyword>
<evidence type="ECO:0000256" key="3">
    <source>
        <dbReference type="ARBA" id="ARBA00022553"/>
    </source>
</evidence>
<keyword evidence="7" id="KW-1133">Transmembrane helix</keyword>
<dbReference type="CDD" id="cd06225">
    <property type="entry name" value="HAMP"/>
    <property type="match status" value="1"/>
</dbReference>
<feature type="transmembrane region" description="Helical" evidence="7">
    <location>
        <begin position="309"/>
        <end position="336"/>
    </location>
</feature>
<dbReference type="Gene3D" id="3.30.565.10">
    <property type="entry name" value="Histidine kinase-like ATPase, C-terminal domain"/>
    <property type="match status" value="1"/>
</dbReference>
<dbReference type="Pfam" id="PF02518">
    <property type="entry name" value="HATPase_c"/>
    <property type="match status" value="1"/>
</dbReference>
<dbReference type="PANTHER" id="PTHR34220">
    <property type="entry name" value="SENSOR HISTIDINE KINASE YPDA"/>
    <property type="match status" value="1"/>
</dbReference>
<keyword evidence="3" id="KW-0597">Phosphoprotein</keyword>
<dbReference type="Pfam" id="PF00672">
    <property type="entry name" value="HAMP"/>
    <property type="match status" value="1"/>
</dbReference>
<dbReference type="Gene3D" id="6.10.340.10">
    <property type="match status" value="1"/>
</dbReference>
<dbReference type="SUPFAM" id="SSF55874">
    <property type="entry name" value="ATPase domain of HSP90 chaperone/DNA topoisomerase II/histidine kinase"/>
    <property type="match status" value="1"/>
</dbReference>
<evidence type="ECO:0000256" key="6">
    <source>
        <dbReference type="ARBA" id="ARBA00023136"/>
    </source>
</evidence>
<dbReference type="SUPFAM" id="SSF158472">
    <property type="entry name" value="HAMP domain-like"/>
    <property type="match status" value="1"/>
</dbReference>
<evidence type="ECO:0000256" key="1">
    <source>
        <dbReference type="ARBA" id="ARBA00004651"/>
    </source>
</evidence>
<reference evidence="9 10" key="1">
    <citation type="submission" date="2021-03" db="EMBL/GenBank/DDBJ databases">
        <title>Genomic Encyclopedia of Type Strains, Phase IV (KMG-IV): sequencing the most valuable type-strain genomes for metagenomic binning, comparative biology and taxonomic classification.</title>
        <authorList>
            <person name="Goeker M."/>
        </authorList>
    </citation>
    <scope>NUCLEOTIDE SEQUENCE [LARGE SCALE GENOMIC DNA]</scope>
    <source>
        <strain evidence="9 10">DSM 14349</strain>
    </source>
</reference>
<dbReference type="EC" id="2.7.13.3" evidence="9"/>
<dbReference type="GO" id="GO:0004673">
    <property type="term" value="F:protein histidine kinase activity"/>
    <property type="evidence" value="ECO:0007669"/>
    <property type="project" value="UniProtKB-EC"/>
</dbReference>
<dbReference type="Proteomes" id="UP001519272">
    <property type="component" value="Unassembled WGS sequence"/>
</dbReference>
<dbReference type="Pfam" id="PF06580">
    <property type="entry name" value="His_kinase"/>
    <property type="match status" value="1"/>
</dbReference>
<dbReference type="InterPro" id="IPR050640">
    <property type="entry name" value="Bact_2-comp_sensor_kinase"/>
</dbReference>
<proteinExistence type="predicted"/>
<evidence type="ECO:0000256" key="4">
    <source>
        <dbReference type="ARBA" id="ARBA00022679"/>
    </source>
</evidence>
<accession>A0ABS4FV44</accession>
<organism evidence="9 10">
    <name type="scientific">Paenibacillus turicensis</name>
    <dbReference type="NCBI Taxonomy" id="160487"/>
    <lineage>
        <taxon>Bacteria</taxon>
        <taxon>Bacillati</taxon>
        <taxon>Bacillota</taxon>
        <taxon>Bacilli</taxon>
        <taxon>Bacillales</taxon>
        <taxon>Paenibacillaceae</taxon>
        <taxon>Paenibacillus</taxon>
    </lineage>
</organism>
<keyword evidence="7" id="KW-0812">Transmembrane</keyword>
<dbReference type="InterPro" id="IPR036890">
    <property type="entry name" value="HATPase_C_sf"/>
</dbReference>
<sequence length="603" mass="68205">MLSKLFKQSLNMSLKFKIITLFFTLLTIVSLILGYYSFQTSKKQIVNKVSSTNLGVVKEINNNMNTLQQTISDWVTVFTLTNVVQDILRSGSIGSNQVESMLYNGPTASIMNQMLVTGSFDYLSIYGEKNSALYEVSTDGSNGASNLSDFSASDIYNKSLDLNGASYWFALTNNNNLFIQYNRNSKIGMTRIIRDINNGHKIGFIFVGVNVDTIRNRYLKNLYDDNHGIAILDQDGTPLLTAGKSFYDQSNDAFHFLLPLNPGSSGSTIIKSNKEDVLISYSVNDNGLRTLYSIPMSLLTNELNSIKSFVILLVGICLVLCVPLLMILTSFLTAPLKNLLLSMRKFQNGQFDESVEIKYWDEIGHLSKGYNNMVSNMKTLVNDVYVLRLKEQEAELKALQSQINPHFLYNMLDTIFWEAEAAGQERISEMIINLSRLFRLSLNQGKSFTSVGKEKEFIALYLSLQQMRFKEKLRYEINIPDELDHFVILKLCLQPFIENAIIHGIEQKREGGFISISGQLEDDNLIFCIMDNGGGMSEHTIKQITTLPEEDDVHTGQDVGGYAVHNVHARLRHYYKDQYQLQYDSEIGKGTKVIIKIPITRDI</sequence>
<gene>
    <name evidence="9" type="ORF">J2Z32_003101</name>
</gene>
<dbReference type="EMBL" id="JAGGKG010000015">
    <property type="protein sequence ID" value="MBP1906451.1"/>
    <property type="molecule type" value="Genomic_DNA"/>
</dbReference>
<evidence type="ECO:0000256" key="2">
    <source>
        <dbReference type="ARBA" id="ARBA00022475"/>
    </source>
</evidence>
<evidence type="ECO:0000259" key="8">
    <source>
        <dbReference type="PROSITE" id="PS50885"/>
    </source>
</evidence>
<name>A0ABS4FV44_9BACL</name>
<feature type="domain" description="HAMP" evidence="8">
    <location>
        <begin position="330"/>
        <end position="382"/>
    </location>
</feature>
<dbReference type="InterPro" id="IPR003594">
    <property type="entry name" value="HATPase_dom"/>
</dbReference>
<dbReference type="PROSITE" id="PS50885">
    <property type="entry name" value="HAMP"/>
    <property type="match status" value="1"/>
</dbReference>
<keyword evidence="6 7" id="KW-0472">Membrane</keyword>
<keyword evidence="4 9" id="KW-0808">Transferase</keyword>
<evidence type="ECO:0000313" key="10">
    <source>
        <dbReference type="Proteomes" id="UP001519272"/>
    </source>
</evidence>
<evidence type="ECO:0000256" key="5">
    <source>
        <dbReference type="ARBA" id="ARBA00022777"/>
    </source>
</evidence>
<comment type="caution">
    <text evidence="9">The sequence shown here is derived from an EMBL/GenBank/DDBJ whole genome shotgun (WGS) entry which is preliminary data.</text>
</comment>
<dbReference type="InterPro" id="IPR010559">
    <property type="entry name" value="Sig_transdc_His_kin_internal"/>
</dbReference>
<dbReference type="SMART" id="SM00304">
    <property type="entry name" value="HAMP"/>
    <property type="match status" value="1"/>
</dbReference>
<keyword evidence="2" id="KW-1003">Cell membrane</keyword>
<protein>
    <submittedName>
        <fullName evidence="9">Two-component system sensor histidine kinase YesM</fullName>
        <ecNumber evidence="9">2.7.13.3</ecNumber>
    </submittedName>
</protein>
<evidence type="ECO:0000256" key="7">
    <source>
        <dbReference type="SAM" id="Phobius"/>
    </source>
</evidence>
<evidence type="ECO:0000313" key="9">
    <source>
        <dbReference type="EMBL" id="MBP1906451.1"/>
    </source>
</evidence>
<dbReference type="PANTHER" id="PTHR34220:SF7">
    <property type="entry name" value="SENSOR HISTIDINE KINASE YPDA"/>
    <property type="match status" value="1"/>
</dbReference>
<keyword evidence="5 9" id="KW-0418">Kinase</keyword>